<dbReference type="InterPro" id="IPR004332">
    <property type="entry name" value="Transposase_MuDR"/>
</dbReference>
<dbReference type="EMBL" id="JADFTS010000001">
    <property type="protein sequence ID" value="KAF9626555.1"/>
    <property type="molecule type" value="Genomic_DNA"/>
</dbReference>
<organism evidence="3 4">
    <name type="scientific">Coptis chinensis</name>
    <dbReference type="NCBI Taxonomy" id="261450"/>
    <lineage>
        <taxon>Eukaryota</taxon>
        <taxon>Viridiplantae</taxon>
        <taxon>Streptophyta</taxon>
        <taxon>Embryophyta</taxon>
        <taxon>Tracheophyta</taxon>
        <taxon>Spermatophyta</taxon>
        <taxon>Magnoliopsida</taxon>
        <taxon>Ranunculales</taxon>
        <taxon>Ranunculaceae</taxon>
        <taxon>Coptidoideae</taxon>
        <taxon>Coptis</taxon>
    </lineage>
</organism>
<sequence length="642" mass="72548">MGDRKNLKIHYAGSFSKRRNGEELSHLQYRSKYPVKKMFDVDSDELNMIDFSTDVSLPSHMSKLDYMNIKLFYLVSGKQVYVNSDSGLLGMFDLLVVDDEGYCHVFVENDIGESDVPPQQNTEFPPSQEYDETMCTLMDLKNLIKKRALNENDKGNSMQKKKKSFNDKGFGSKENKKSGKDKGEAKGNKISTTHMKGKGILVDEEDSFCVELSTFNKFSDEEMDTELPEYVDVPGPATDDPIEIDIEVGFRNPPRQPREPQIDQLDPDEGYHNTNSSDEEIEWQQPRSDEFYKFVYETSNVYVDEGEIVMPTCSDEWKVGMEWPDIETLRHEILDYCIKNKFEVDMRTVNERYRIRAKCKGSYKGKDCPWVAYWRLRPDAFTMRLNTFVNEHICSTDPELKNGMADANWIARKIAPQMKVHYMTMSPRFIMAEVMRGEFHVSISYWTAWHARLKCLQDIHGDYGASYNMLPVLCDQEALESTQASQASSLTQASSSKAAKWVCSKCNHPGHNAKTCKGLPTAKKDKHGKKSQEETQQASAPVPDEAKKSTQASKVSALVPEEALESTQSASSKAAQRAPEQKHTFGDFLSKQSSKLSTSMVEATELTFTAGGTVRAPIATKRPRPHGPGSTPFMPAGPASQH</sequence>
<dbReference type="Proteomes" id="UP000631114">
    <property type="component" value="Unassembled WGS sequence"/>
</dbReference>
<feature type="region of interest" description="Disordered" evidence="1">
    <location>
        <begin position="149"/>
        <end position="191"/>
    </location>
</feature>
<feature type="region of interest" description="Disordered" evidence="1">
    <location>
        <begin position="513"/>
        <end position="642"/>
    </location>
</feature>
<dbReference type="PANTHER" id="PTHR31973">
    <property type="entry name" value="POLYPROTEIN, PUTATIVE-RELATED"/>
    <property type="match status" value="1"/>
</dbReference>
<dbReference type="OrthoDB" id="1746950at2759"/>
<accession>A0A835IWP5</accession>
<keyword evidence="4" id="KW-1185">Reference proteome</keyword>
<feature type="compositionally biased region" description="Polar residues" evidence="1">
    <location>
        <begin position="590"/>
        <end position="601"/>
    </location>
</feature>
<reference evidence="3 4" key="1">
    <citation type="submission" date="2020-10" db="EMBL/GenBank/DDBJ databases">
        <title>The Coptis chinensis genome and diversification of protoberbering-type alkaloids.</title>
        <authorList>
            <person name="Wang B."/>
            <person name="Shu S."/>
            <person name="Song C."/>
            <person name="Liu Y."/>
        </authorList>
    </citation>
    <scope>NUCLEOTIDE SEQUENCE [LARGE SCALE GENOMIC DNA]</scope>
    <source>
        <strain evidence="3">HL-2020</strain>
        <tissue evidence="3">Leaf</tissue>
    </source>
</reference>
<dbReference type="AlphaFoldDB" id="A0A835IWP5"/>
<evidence type="ECO:0000313" key="4">
    <source>
        <dbReference type="Proteomes" id="UP000631114"/>
    </source>
</evidence>
<protein>
    <recommendedName>
        <fullName evidence="2">Transposase MuDR plant domain-containing protein</fullName>
    </recommendedName>
</protein>
<dbReference type="PANTHER" id="PTHR31973:SF187">
    <property type="entry name" value="MUTATOR TRANSPOSASE MUDRA PROTEIN"/>
    <property type="match status" value="1"/>
</dbReference>
<gene>
    <name evidence="3" type="ORF">IFM89_035170</name>
</gene>
<name>A0A835IWP5_9MAGN</name>
<feature type="region of interest" description="Disordered" evidence="1">
    <location>
        <begin position="250"/>
        <end position="282"/>
    </location>
</feature>
<feature type="compositionally biased region" description="Polar residues" evidence="1">
    <location>
        <begin position="565"/>
        <end position="574"/>
    </location>
</feature>
<feature type="compositionally biased region" description="Basic and acidic residues" evidence="1">
    <location>
        <begin position="164"/>
        <end position="187"/>
    </location>
</feature>
<evidence type="ECO:0000313" key="3">
    <source>
        <dbReference type="EMBL" id="KAF9626555.1"/>
    </source>
</evidence>
<feature type="domain" description="Transposase MuDR plant" evidence="2">
    <location>
        <begin position="315"/>
        <end position="370"/>
    </location>
</feature>
<proteinExistence type="predicted"/>
<dbReference type="Pfam" id="PF03108">
    <property type="entry name" value="DBD_Tnp_Mut"/>
    <property type="match status" value="1"/>
</dbReference>
<comment type="caution">
    <text evidence="3">The sequence shown here is derived from an EMBL/GenBank/DDBJ whole genome shotgun (WGS) entry which is preliminary data.</text>
</comment>
<evidence type="ECO:0000256" key="1">
    <source>
        <dbReference type="SAM" id="MobiDB-lite"/>
    </source>
</evidence>
<evidence type="ECO:0000259" key="2">
    <source>
        <dbReference type="Pfam" id="PF03108"/>
    </source>
</evidence>